<feature type="domain" description="SH3b" evidence="2">
    <location>
        <begin position="344"/>
        <end position="404"/>
    </location>
</feature>
<name>I4B1F8_TURPD</name>
<evidence type="ECO:0000259" key="3">
    <source>
        <dbReference type="Pfam" id="PF25302"/>
    </source>
</evidence>
<feature type="signal peptide" evidence="1">
    <location>
        <begin position="1"/>
        <end position="24"/>
    </location>
</feature>
<dbReference type="Proteomes" id="UP000006048">
    <property type="component" value="Chromosome"/>
</dbReference>
<dbReference type="PATRIC" id="fig|869212.3.peg.433"/>
<dbReference type="RefSeq" id="WP_014801635.1">
    <property type="nucleotide sequence ID" value="NC_018020.1"/>
</dbReference>
<evidence type="ECO:0000256" key="1">
    <source>
        <dbReference type="SAM" id="SignalP"/>
    </source>
</evidence>
<dbReference type="Pfam" id="PF25302">
    <property type="entry name" value="NADase_transloc"/>
    <property type="match status" value="1"/>
</dbReference>
<dbReference type="Gene3D" id="2.60.120.260">
    <property type="entry name" value="Galactose-binding domain-like"/>
    <property type="match status" value="1"/>
</dbReference>
<accession>I4B1F8</accession>
<dbReference type="HOGENOM" id="CLU_557588_0_0_12"/>
<dbReference type="KEGG" id="tpx:Turpa_0459"/>
<feature type="domain" description="NAD glycohydrolase translocation F5/8 type C" evidence="3">
    <location>
        <begin position="160"/>
        <end position="284"/>
    </location>
</feature>
<dbReference type="InterPro" id="IPR008979">
    <property type="entry name" value="Galactose-bd-like_sf"/>
</dbReference>
<dbReference type="SUPFAM" id="SSF49785">
    <property type="entry name" value="Galactose-binding domain-like"/>
    <property type="match status" value="1"/>
</dbReference>
<evidence type="ECO:0000313" key="5">
    <source>
        <dbReference type="Proteomes" id="UP000006048"/>
    </source>
</evidence>
<dbReference type="STRING" id="869212.Turpa_0459"/>
<dbReference type="InterPro" id="IPR057561">
    <property type="entry name" value="NADase_transloc"/>
</dbReference>
<evidence type="ECO:0000259" key="2">
    <source>
        <dbReference type="Pfam" id="PF08239"/>
    </source>
</evidence>
<dbReference type="Gene3D" id="2.30.30.40">
    <property type="entry name" value="SH3 Domains"/>
    <property type="match status" value="1"/>
</dbReference>
<feature type="chain" id="PRO_5003685753" evidence="1">
    <location>
        <begin position="25"/>
        <end position="556"/>
    </location>
</feature>
<proteinExistence type="predicted"/>
<evidence type="ECO:0000313" key="4">
    <source>
        <dbReference type="EMBL" id="AFM11115.1"/>
    </source>
</evidence>
<gene>
    <name evidence="4" type="ordered locus">Turpa_0459</name>
</gene>
<dbReference type="AlphaFoldDB" id="I4B1F8"/>
<reference evidence="4 5" key="1">
    <citation type="submission" date="2012-06" db="EMBL/GenBank/DDBJ databases">
        <title>The complete chromosome of genome of Turneriella parva DSM 21527.</title>
        <authorList>
            <consortium name="US DOE Joint Genome Institute (JGI-PGF)"/>
            <person name="Lucas S."/>
            <person name="Han J."/>
            <person name="Lapidus A."/>
            <person name="Bruce D."/>
            <person name="Goodwin L."/>
            <person name="Pitluck S."/>
            <person name="Peters L."/>
            <person name="Kyrpides N."/>
            <person name="Mavromatis K."/>
            <person name="Ivanova N."/>
            <person name="Mikhailova N."/>
            <person name="Chertkov O."/>
            <person name="Detter J.C."/>
            <person name="Tapia R."/>
            <person name="Han C."/>
            <person name="Land M."/>
            <person name="Hauser L."/>
            <person name="Markowitz V."/>
            <person name="Cheng J.-F."/>
            <person name="Hugenholtz P."/>
            <person name="Woyke T."/>
            <person name="Wu D."/>
            <person name="Gronow S."/>
            <person name="Wellnitz S."/>
            <person name="Brambilla E."/>
            <person name="Klenk H.-P."/>
            <person name="Eisen J.A."/>
        </authorList>
    </citation>
    <scope>NUCLEOTIDE SEQUENCE [LARGE SCALE GENOMIC DNA]</scope>
    <source>
        <strain evidence="5">ATCC BAA-1111 / DSM 21527 / NCTC 11395 / H</strain>
    </source>
</reference>
<organism evidence="4 5">
    <name type="scientific">Turneriella parva (strain ATCC BAA-1111 / DSM 21527 / NCTC 11395 / H)</name>
    <name type="common">Leptospira parva</name>
    <dbReference type="NCBI Taxonomy" id="869212"/>
    <lineage>
        <taxon>Bacteria</taxon>
        <taxon>Pseudomonadati</taxon>
        <taxon>Spirochaetota</taxon>
        <taxon>Spirochaetia</taxon>
        <taxon>Leptospirales</taxon>
        <taxon>Leptospiraceae</taxon>
        <taxon>Turneriella</taxon>
    </lineage>
</organism>
<dbReference type="OrthoDB" id="342919at2"/>
<dbReference type="InterPro" id="IPR003646">
    <property type="entry name" value="SH3-like_bac-type"/>
</dbReference>
<dbReference type="Pfam" id="PF08239">
    <property type="entry name" value="SH3_3"/>
    <property type="match status" value="1"/>
</dbReference>
<protein>
    <submittedName>
        <fullName evidence="4">SH3 type 3 domain protein</fullName>
    </submittedName>
</protein>
<sequence>MKNKMNAYIVALLLAALATNCSQNSTISMATSTSLAGASVFDFLNGKKWSAEPGAEYVKIHLYLDEPIQLKEVEIRACDKFDDNVHMFVNFDEYNYNLKKKKGDSKLGITLDTPVNARSITFNLNRNSNSCLSGLTLWNQSGKKIKFQTPETIAGEVKTSKISKSKAYHPLNLFDSRYETAWASSLGEKDIFLDFSFGTETEITALKIWNGYQRSPLHCIRNGRVKTLEINGDGGYNERVTVADEMDAQTVQLPKPFKGKNLRLRMAEIYRGELEGVVISELRFLNGTKAVMFEPAPLAKEVATENHELFRTAGFEEILNRGLVSDEEGETIEPGLARVVTARGGLRIRESASTTAAVLILAPQGGRVKFEGETGDELKVGDEVGHWVKVTYAGKTGWAFDAFLQQPAAESGNSSHSSAWKLRLRSDGSLYFEGNAQTVSHDYEVGKSETTNTSFYAIGNFEAEKPVANEIDIKLFGFVKAVEVSSSEYIEMGHDCNGCGRDCAQVKGNKGEKVFIQSAKLIKKGSEYVLVNKSPGAQIPFTTLQLKLERPLAQGS</sequence>
<keyword evidence="1" id="KW-0732">Signal</keyword>
<dbReference type="EMBL" id="CP002959">
    <property type="protein sequence ID" value="AFM11115.1"/>
    <property type="molecule type" value="Genomic_DNA"/>
</dbReference>
<keyword evidence="5" id="KW-1185">Reference proteome</keyword>
<dbReference type="NCBIfam" id="NF047619">
    <property type="entry name" value="NADase_discoid"/>
    <property type="match status" value="1"/>
</dbReference>